<name>A0A2J4Q2E9_9ENTR</name>
<protein>
    <submittedName>
        <fullName evidence="2">Uncharacterized protein</fullName>
    </submittedName>
</protein>
<reference evidence="2 3" key="1">
    <citation type="submission" date="2017-11" db="EMBL/GenBank/DDBJ databases">
        <authorList>
            <person name="Han C.G."/>
        </authorList>
    </citation>
    <scope>NUCLEOTIDE SEQUENCE [LARGE SCALE GENOMIC DNA]</scope>
    <source>
        <strain evidence="2 3">A11</strain>
    </source>
</reference>
<keyword evidence="1" id="KW-0812">Transmembrane</keyword>
<evidence type="ECO:0000313" key="2">
    <source>
        <dbReference type="EMBL" id="PLL25222.1"/>
    </source>
</evidence>
<dbReference type="Proteomes" id="UP000234505">
    <property type="component" value="Unassembled WGS sequence"/>
</dbReference>
<accession>A0A2J4Q2E9</accession>
<evidence type="ECO:0000313" key="3">
    <source>
        <dbReference type="Proteomes" id="UP000234505"/>
    </source>
</evidence>
<dbReference type="EMBL" id="PIDS01001315">
    <property type="protein sequence ID" value="PLL25222.1"/>
    <property type="molecule type" value="Genomic_DNA"/>
</dbReference>
<keyword evidence="1" id="KW-1133">Transmembrane helix</keyword>
<feature type="transmembrane region" description="Helical" evidence="1">
    <location>
        <begin position="20"/>
        <end position="46"/>
    </location>
</feature>
<keyword evidence="1" id="KW-0472">Membrane</keyword>
<reference evidence="2 3" key="2">
    <citation type="submission" date="2018-01" db="EMBL/GenBank/DDBJ databases">
        <title>Genomic study of Klebsiella pneumoniae.</title>
        <authorList>
            <person name="Yang Y."/>
            <person name="Bicalho R."/>
        </authorList>
    </citation>
    <scope>NUCLEOTIDE SEQUENCE [LARGE SCALE GENOMIC DNA]</scope>
    <source>
        <strain evidence="2 3">A11</strain>
    </source>
</reference>
<proteinExistence type="predicted"/>
<sequence length="117" mass="13112">MLIVWLISDLVNYKDSYDDVLLYNDACSLLALFLSSVYHVMALICLSLAREFINLLVVQCDGCLEKVFISCRDVAYSVSGDRCLALLFLCERRRQGEKVANVLNGLPQVALKSVMLS</sequence>
<dbReference type="AlphaFoldDB" id="A0A2J4Q2E9"/>
<comment type="caution">
    <text evidence="2">The sequence shown here is derived from an EMBL/GenBank/DDBJ whole genome shotgun (WGS) entry which is preliminary data.</text>
</comment>
<evidence type="ECO:0000256" key="1">
    <source>
        <dbReference type="SAM" id="Phobius"/>
    </source>
</evidence>
<organism evidence="2 3">
    <name type="scientific">Klebsiella michiganensis</name>
    <dbReference type="NCBI Taxonomy" id="1134687"/>
    <lineage>
        <taxon>Bacteria</taxon>
        <taxon>Pseudomonadati</taxon>
        <taxon>Pseudomonadota</taxon>
        <taxon>Gammaproteobacteria</taxon>
        <taxon>Enterobacterales</taxon>
        <taxon>Enterobacteriaceae</taxon>
        <taxon>Klebsiella/Raoultella group</taxon>
        <taxon>Klebsiella</taxon>
    </lineage>
</organism>
<gene>
    <name evidence="2" type="ORF">CWN50_27435</name>
</gene>